<proteinExistence type="predicted"/>
<keyword evidence="3" id="KW-1185">Reference proteome</keyword>
<dbReference type="SUPFAM" id="SSF56112">
    <property type="entry name" value="Protein kinase-like (PK-like)"/>
    <property type="match status" value="1"/>
</dbReference>
<evidence type="ECO:0000313" key="2">
    <source>
        <dbReference type="EMBL" id="MFC6591059.1"/>
    </source>
</evidence>
<dbReference type="InterPro" id="IPR052077">
    <property type="entry name" value="CcrZ_PhaseVar_Mediator"/>
</dbReference>
<comment type="caution">
    <text evidence="2">The sequence shown here is derived from an EMBL/GenBank/DDBJ whole genome shotgun (WGS) entry which is preliminary data.</text>
</comment>
<dbReference type="PANTHER" id="PTHR40086:SF1">
    <property type="entry name" value="CELL CYCLE REGULATOR CCRZ"/>
    <property type="match status" value="1"/>
</dbReference>
<evidence type="ECO:0000259" key="1">
    <source>
        <dbReference type="Pfam" id="PF01636"/>
    </source>
</evidence>
<dbReference type="Proteomes" id="UP001596297">
    <property type="component" value="Unassembled WGS sequence"/>
</dbReference>
<dbReference type="EMBL" id="JBHSWD010000001">
    <property type="protein sequence ID" value="MFC6591059.1"/>
    <property type="molecule type" value="Genomic_DNA"/>
</dbReference>
<gene>
    <name evidence="2" type="ORF">ACFP81_02760</name>
</gene>
<reference evidence="3" key="1">
    <citation type="journal article" date="2019" name="Int. J. Syst. Evol. Microbiol.">
        <title>The Global Catalogue of Microorganisms (GCM) 10K type strain sequencing project: providing services to taxonomists for standard genome sequencing and annotation.</title>
        <authorList>
            <consortium name="The Broad Institute Genomics Platform"/>
            <consortium name="The Broad Institute Genome Sequencing Center for Infectious Disease"/>
            <person name="Wu L."/>
            <person name="Ma J."/>
        </authorList>
    </citation>
    <scope>NUCLEOTIDE SEQUENCE [LARGE SCALE GENOMIC DNA]</scope>
    <source>
        <strain evidence="3">CGMCC 1.15772</strain>
    </source>
</reference>
<evidence type="ECO:0000313" key="3">
    <source>
        <dbReference type="Proteomes" id="UP001596297"/>
    </source>
</evidence>
<feature type="domain" description="Aminoglycoside phosphotransferase" evidence="1">
    <location>
        <begin position="29"/>
        <end position="176"/>
    </location>
</feature>
<protein>
    <submittedName>
        <fullName evidence="2">Phosphotransferase family protein</fullName>
    </submittedName>
</protein>
<dbReference type="InterPro" id="IPR011009">
    <property type="entry name" value="Kinase-like_dom_sf"/>
</dbReference>
<dbReference type="Pfam" id="PF01636">
    <property type="entry name" value="APH"/>
    <property type="match status" value="1"/>
</dbReference>
<name>A0ABW1YA83_9DEIO</name>
<accession>A0ABW1YA83</accession>
<sequence>MSEPMTGPAPTSQFPELEARYGALYPLGTGMQSRVYATAGGDSVLKIYRQGQGAAELEAANLRRAGLSDWVLGTVSGDGVEALVMRRLAGKTITAADLPAALPQLRELLGRLHGQSGGRVNLEHVRERLRRFRSVLAGQGLEDLFAAVEDPLERGLLDVPAAFCHLDLWQDNILIGPGAEFFSLTGPRRVGTTLCVTWPCSRPARWTC</sequence>
<dbReference type="PANTHER" id="PTHR40086">
    <property type="entry name" value="PHOSPHOTRANSFERASE YTMP-RELATED"/>
    <property type="match status" value="1"/>
</dbReference>
<dbReference type="InterPro" id="IPR002575">
    <property type="entry name" value="Aminoglycoside_PTrfase"/>
</dbReference>
<organism evidence="2 3">
    <name type="scientific">Deinococcus lacus</name>
    <dbReference type="NCBI Taxonomy" id="392561"/>
    <lineage>
        <taxon>Bacteria</taxon>
        <taxon>Thermotogati</taxon>
        <taxon>Deinococcota</taxon>
        <taxon>Deinococci</taxon>
        <taxon>Deinococcales</taxon>
        <taxon>Deinococcaceae</taxon>
        <taxon>Deinococcus</taxon>
    </lineage>
</organism>
<dbReference type="RefSeq" id="WP_380082065.1">
    <property type="nucleotide sequence ID" value="NZ_JBHSWD010000001.1"/>
</dbReference>